<dbReference type="Pfam" id="PF00550">
    <property type="entry name" value="PP-binding"/>
    <property type="match status" value="1"/>
</dbReference>
<dbReference type="SMART" id="SM00823">
    <property type="entry name" value="PKS_PP"/>
    <property type="match status" value="1"/>
</dbReference>
<dbReference type="SUPFAM" id="SSF56801">
    <property type="entry name" value="Acetyl-CoA synthetase-like"/>
    <property type="match status" value="1"/>
</dbReference>
<sequence>MLESPSTTESDPRQGWTLASRFSAVAAASPEATAVRSEAGDLRYAELDAAADALAARLHGRGVRRGDRVGVLLERSPRLIVALLGILKAGAAYVAVDPGDPVARLRTVLGDAEVALVVTDDPQRAGVGGEFPSLDIQDARGAGACAPTVEQTPEDLAYVAYTSGSTGRPKGVCVPHRAVLRLVLDAAFLGARTDDVFLQLAPVAFDASTLEIWGALLNGGCLALAPAGRLGPAEIVKTVRDTGTTVLFLTTALFHQAVEAGLSDLPALRALYTGGEVLSAELVDRAAAALPGTLLSAAYGPTENTTFTSTHPVREPLGARGVPIGGPIDGTGMVVLDERLDPVPDGTVGRLFVNGAGLAHGYLGLPGLTADRFLPDPYASTPGARMYDTGDLALRAPDGAFEFAGRADGQLKVNGVRIESDDIEARLRRHPDVQDAAVVLQDHGPGDRRLVAFYSGPYAVSSVELRRGLAEDLPATMIPSALVWVDRLPLKANGKVDRAALAARRGRTRPDGEVPYRAPGDRIERRLTVLWQEILDVEPVGVDDDFFDLGGHSLTASRITREITAEFGAVIRARAFYLNPTVAGLAEHIRTQRSEPATDARSVPAAAQPPAVAPASSAAQAPAAPGAAQ</sequence>
<reference evidence="8 9" key="2">
    <citation type="submission" date="2014-07" db="EMBL/GenBank/DDBJ databases">
        <authorList>
            <person name="Zhang J.E."/>
            <person name="Yang H."/>
            <person name="Guo J."/>
            <person name="Deng Z."/>
            <person name="Luo H."/>
            <person name="Luo M."/>
            <person name="Zhao B."/>
        </authorList>
    </citation>
    <scope>NUCLEOTIDE SEQUENCE [LARGE SCALE GENOMIC DNA]</scope>
    <source>
        <strain evidence="8">ATCC 10762</strain>
        <strain evidence="9">ATCC 10762 / DSM 40127 / CCM 3239 / JCM 4008 / LMG 5968 / NBRC 12843 / NCIMB 8234 / A-377</strain>
    </source>
</reference>
<dbReference type="Gene3D" id="2.30.38.10">
    <property type="entry name" value="Luciferase, Domain 3"/>
    <property type="match status" value="1"/>
</dbReference>
<accession>A0A8H9HCR3</accession>
<evidence type="ECO:0000313" key="7">
    <source>
        <dbReference type="EMBL" id="GGU56737.1"/>
    </source>
</evidence>
<dbReference type="Gene3D" id="3.30.300.30">
    <property type="match status" value="1"/>
</dbReference>
<dbReference type="PANTHER" id="PTHR45527:SF1">
    <property type="entry name" value="FATTY ACID SYNTHASE"/>
    <property type="match status" value="1"/>
</dbReference>
<dbReference type="Pfam" id="PF00501">
    <property type="entry name" value="AMP-binding"/>
    <property type="match status" value="1"/>
</dbReference>
<dbReference type="InterPro" id="IPR020806">
    <property type="entry name" value="PKS_PP-bd"/>
</dbReference>
<evidence type="ECO:0000256" key="4">
    <source>
        <dbReference type="ARBA" id="ARBA00022553"/>
    </source>
</evidence>
<name>A0A1E7N6H4_KITAU</name>
<dbReference type="AlphaFoldDB" id="A0A1E7N6H4"/>
<feature type="domain" description="Carrier" evidence="6">
    <location>
        <begin position="518"/>
        <end position="593"/>
    </location>
</feature>
<reference evidence="7" key="1">
    <citation type="journal article" date="2014" name="Int. J. Syst. Evol. Microbiol.">
        <title>Complete genome sequence of Corynebacterium casei LMG S-19264T (=DSM 44701T), isolated from a smear-ripened cheese.</title>
        <authorList>
            <consortium name="US DOE Joint Genome Institute (JGI-PGF)"/>
            <person name="Walter F."/>
            <person name="Albersmeier A."/>
            <person name="Kalinowski J."/>
            <person name="Ruckert C."/>
        </authorList>
    </citation>
    <scope>NUCLEOTIDE SEQUENCE</scope>
    <source>
        <strain evidence="7">JCM 4434</strain>
    </source>
</reference>
<evidence type="ECO:0000256" key="2">
    <source>
        <dbReference type="ARBA" id="ARBA00006432"/>
    </source>
</evidence>
<reference evidence="8" key="3">
    <citation type="submission" date="2016-08" db="EMBL/GenBank/DDBJ databases">
        <title>Sequencing, Assembly and Comparative Genomics of S. aureofaciens ATCC 10762.</title>
        <authorList>
            <person name="Gradnigo J.S."/>
            <person name="Johnson N."/>
            <person name="Somerville G.A."/>
        </authorList>
    </citation>
    <scope>NUCLEOTIDE SEQUENCE [LARGE SCALE GENOMIC DNA]</scope>
    <source>
        <strain evidence="8">ATCC 10762</strain>
    </source>
</reference>
<dbReference type="SUPFAM" id="SSF47336">
    <property type="entry name" value="ACP-like"/>
    <property type="match status" value="1"/>
</dbReference>
<dbReference type="InterPro" id="IPR000873">
    <property type="entry name" value="AMP-dep_synth/lig_dom"/>
</dbReference>
<proteinExistence type="inferred from homology"/>
<dbReference type="Gene3D" id="3.40.50.980">
    <property type="match status" value="2"/>
</dbReference>
<reference evidence="9" key="4">
    <citation type="submission" date="2016-08" db="EMBL/GenBank/DDBJ databases">
        <title>Sequencing, assembly and comparative genomics of S. aureofaciens ATCC 10762.</title>
        <authorList>
            <person name="Gradnigo J.S."/>
            <person name="Johnson N."/>
            <person name="Somerville G.A."/>
        </authorList>
    </citation>
    <scope>NUCLEOTIDE SEQUENCE [LARGE SCALE GENOMIC DNA]</scope>
    <source>
        <strain evidence="9">ATCC 10762 / DSM 40127 / CCM 3239 / JCM 4008 / LMG 5968 / NBRC 12843 / NCIMB 8234 / A-377</strain>
    </source>
</reference>
<dbReference type="InterPro" id="IPR029058">
    <property type="entry name" value="AB_hydrolase_fold"/>
</dbReference>
<dbReference type="GO" id="GO:0017000">
    <property type="term" value="P:antibiotic biosynthetic process"/>
    <property type="evidence" value="ECO:0007669"/>
    <property type="project" value="UniProtKB-ARBA"/>
</dbReference>
<dbReference type="FunFam" id="1.10.1200.10:FF:000016">
    <property type="entry name" value="Non-ribosomal peptide synthase"/>
    <property type="match status" value="1"/>
</dbReference>
<protein>
    <recommendedName>
        <fullName evidence="6">Carrier domain-containing protein</fullName>
    </recommendedName>
</protein>
<dbReference type="RefSeq" id="WP_063737892.1">
    <property type="nucleotide sequence ID" value="NZ_BMUB01000001.1"/>
</dbReference>
<dbReference type="InterPro" id="IPR036736">
    <property type="entry name" value="ACP-like_sf"/>
</dbReference>
<dbReference type="PANTHER" id="PTHR45527">
    <property type="entry name" value="NONRIBOSOMAL PEPTIDE SYNTHETASE"/>
    <property type="match status" value="1"/>
</dbReference>
<dbReference type="GO" id="GO:0072330">
    <property type="term" value="P:monocarboxylic acid biosynthetic process"/>
    <property type="evidence" value="ECO:0007669"/>
    <property type="project" value="UniProtKB-ARBA"/>
</dbReference>
<dbReference type="GO" id="GO:0043041">
    <property type="term" value="P:amino acid activation for nonribosomal peptide biosynthetic process"/>
    <property type="evidence" value="ECO:0007669"/>
    <property type="project" value="TreeGrafter"/>
</dbReference>
<evidence type="ECO:0000256" key="1">
    <source>
        <dbReference type="ARBA" id="ARBA00001957"/>
    </source>
</evidence>
<dbReference type="Proteomes" id="UP000037395">
    <property type="component" value="Unassembled WGS sequence"/>
</dbReference>
<comment type="caution">
    <text evidence="8">The sequence shown here is derived from an EMBL/GenBank/DDBJ whole genome shotgun (WGS) entry which is preliminary data.</text>
</comment>
<comment type="similarity">
    <text evidence="2">Belongs to the ATP-dependent AMP-binding enzyme family.</text>
</comment>
<organism evidence="8 9">
    <name type="scientific">Kitasatospora aureofaciens</name>
    <name type="common">Streptomyces aureofaciens</name>
    <dbReference type="NCBI Taxonomy" id="1894"/>
    <lineage>
        <taxon>Bacteria</taxon>
        <taxon>Bacillati</taxon>
        <taxon>Actinomycetota</taxon>
        <taxon>Actinomycetes</taxon>
        <taxon>Kitasatosporales</taxon>
        <taxon>Streptomycetaceae</taxon>
        <taxon>Kitasatospora</taxon>
    </lineage>
</organism>
<dbReference type="EMBL" id="JPRF03000028">
    <property type="protein sequence ID" value="OEV36290.1"/>
    <property type="molecule type" value="Genomic_DNA"/>
</dbReference>
<dbReference type="GO" id="GO:0031177">
    <property type="term" value="F:phosphopantetheine binding"/>
    <property type="evidence" value="ECO:0007669"/>
    <property type="project" value="InterPro"/>
</dbReference>
<keyword evidence="9" id="KW-1185">Reference proteome</keyword>
<dbReference type="GO" id="GO:0044550">
    <property type="term" value="P:secondary metabolite biosynthetic process"/>
    <property type="evidence" value="ECO:0007669"/>
    <property type="project" value="TreeGrafter"/>
</dbReference>
<evidence type="ECO:0000256" key="3">
    <source>
        <dbReference type="ARBA" id="ARBA00022450"/>
    </source>
</evidence>
<dbReference type="OrthoDB" id="3860469at2"/>
<keyword evidence="3" id="KW-0596">Phosphopantetheine</keyword>
<dbReference type="EMBL" id="BMUB01000001">
    <property type="protein sequence ID" value="GGU56737.1"/>
    <property type="molecule type" value="Genomic_DNA"/>
</dbReference>
<dbReference type="InterPro" id="IPR045851">
    <property type="entry name" value="AMP-bd_C_sf"/>
</dbReference>
<dbReference type="GO" id="GO:0005737">
    <property type="term" value="C:cytoplasm"/>
    <property type="evidence" value="ECO:0007669"/>
    <property type="project" value="TreeGrafter"/>
</dbReference>
<dbReference type="Proteomes" id="UP000610124">
    <property type="component" value="Unassembled WGS sequence"/>
</dbReference>
<dbReference type="PROSITE" id="PS00455">
    <property type="entry name" value="AMP_BINDING"/>
    <property type="match status" value="1"/>
</dbReference>
<reference evidence="7" key="5">
    <citation type="submission" date="2020-09" db="EMBL/GenBank/DDBJ databases">
        <authorList>
            <person name="Sun Q."/>
            <person name="Ohkuma M."/>
        </authorList>
    </citation>
    <scope>NUCLEOTIDE SEQUENCE</scope>
    <source>
        <strain evidence="7">JCM 4434</strain>
    </source>
</reference>
<keyword evidence="4" id="KW-0597">Phosphoprotein</keyword>
<accession>A0A1E7N6H4</accession>
<dbReference type="InterPro" id="IPR020845">
    <property type="entry name" value="AMP-binding_CS"/>
</dbReference>
<comment type="cofactor">
    <cofactor evidence="1">
        <name>pantetheine 4'-phosphate</name>
        <dbReference type="ChEBI" id="CHEBI:47942"/>
    </cofactor>
</comment>
<feature type="compositionally biased region" description="Low complexity" evidence="5">
    <location>
        <begin position="602"/>
        <end position="629"/>
    </location>
</feature>
<dbReference type="GeneID" id="97483577"/>
<dbReference type="Pfam" id="PF13193">
    <property type="entry name" value="AMP-binding_C"/>
    <property type="match status" value="1"/>
</dbReference>
<dbReference type="InterPro" id="IPR025110">
    <property type="entry name" value="AMP-bd_C"/>
</dbReference>
<dbReference type="PROSITE" id="PS50075">
    <property type="entry name" value="CARRIER"/>
    <property type="match status" value="1"/>
</dbReference>
<feature type="region of interest" description="Disordered" evidence="5">
    <location>
        <begin position="592"/>
        <end position="629"/>
    </location>
</feature>
<dbReference type="Gene3D" id="3.40.50.1820">
    <property type="entry name" value="alpha/beta hydrolase"/>
    <property type="match status" value="1"/>
</dbReference>
<gene>
    <name evidence="7" type="ORF">GCM10010502_03880</name>
    <name evidence="8" type="ORF">HS99_0030245</name>
</gene>
<evidence type="ECO:0000256" key="5">
    <source>
        <dbReference type="SAM" id="MobiDB-lite"/>
    </source>
</evidence>
<dbReference type="InterPro" id="IPR010071">
    <property type="entry name" value="AA_adenyl_dom"/>
</dbReference>
<dbReference type="FunFam" id="3.40.50.980:FF:000001">
    <property type="entry name" value="Non-ribosomal peptide synthetase"/>
    <property type="match status" value="1"/>
</dbReference>
<evidence type="ECO:0000259" key="6">
    <source>
        <dbReference type="PROSITE" id="PS50075"/>
    </source>
</evidence>
<dbReference type="NCBIfam" id="TIGR01733">
    <property type="entry name" value="AA-adenyl-dom"/>
    <property type="match status" value="1"/>
</dbReference>
<evidence type="ECO:0000313" key="9">
    <source>
        <dbReference type="Proteomes" id="UP000037395"/>
    </source>
</evidence>
<dbReference type="CDD" id="cd12117">
    <property type="entry name" value="A_NRPS_Srf_like"/>
    <property type="match status" value="1"/>
</dbReference>
<dbReference type="InterPro" id="IPR009081">
    <property type="entry name" value="PP-bd_ACP"/>
</dbReference>
<evidence type="ECO:0000313" key="8">
    <source>
        <dbReference type="EMBL" id="OEV36290.1"/>
    </source>
</evidence>